<feature type="compositionally biased region" description="Basic and acidic residues" evidence="6">
    <location>
        <begin position="1144"/>
        <end position="1159"/>
    </location>
</feature>
<evidence type="ECO:0000256" key="5">
    <source>
        <dbReference type="ARBA" id="ARBA00023306"/>
    </source>
</evidence>
<evidence type="ECO:0000256" key="2">
    <source>
        <dbReference type="ARBA" id="ARBA00022618"/>
    </source>
</evidence>
<dbReference type="GO" id="GO:0005634">
    <property type="term" value="C:nucleus"/>
    <property type="evidence" value="ECO:0007669"/>
    <property type="project" value="UniProtKB-SubCell"/>
</dbReference>
<dbReference type="InterPro" id="IPR039776">
    <property type="entry name" value="Pds5"/>
</dbReference>
<organism evidence="7">
    <name type="scientific">Nyssomyia neivai</name>
    <dbReference type="NCBI Taxonomy" id="330878"/>
    <lineage>
        <taxon>Eukaryota</taxon>
        <taxon>Metazoa</taxon>
        <taxon>Ecdysozoa</taxon>
        <taxon>Arthropoda</taxon>
        <taxon>Hexapoda</taxon>
        <taxon>Insecta</taxon>
        <taxon>Pterygota</taxon>
        <taxon>Neoptera</taxon>
        <taxon>Endopterygota</taxon>
        <taxon>Diptera</taxon>
        <taxon>Nematocera</taxon>
        <taxon>Psychodoidea</taxon>
        <taxon>Psychodidae</taxon>
        <taxon>Nyssomyia</taxon>
    </lineage>
</organism>
<accession>A0A1L8DX47</accession>
<dbReference type="Gene3D" id="1.25.10.10">
    <property type="entry name" value="Leucine-rich Repeat Variant"/>
    <property type="match status" value="1"/>
</dbReference>
<dbReference type="InterPro" id="IPR016024">
    <property type="entry name" value="ARM-type_fold"/>
</dbReference>
<dbReference type="InterPro" id="IPR011989">
    <property type="entry name" value="ARM-like"/>
</dbReference>
<dbReference type="EMBL" id="GFDF01003098">
    <property type="protein sequence ID" value="JAV10986.1"/>
    <property type="molecule type" value="Transcribed_RNA"/>
</dbReference>
<comment type="subcellular location">
    <subcellularLocation>
        <location evidence="1">Nucleus</location>
    </subcellularLocation>
</comment>
<evidence type="ECO:0000313" key="7">
    <source>
        <dbReference type="EMBL" id="JAV10986.1"/>
    </source>
</evidence>
<keyword evidence="2" id="KW-0132">Cell division</keyword>
<dbReference type="GO" id="GO:0007064">
    <property type="term" value="P:mitotic sister chromatid cohesion"/>
    <property type="evidence" value="ECO:0007669"/>
    <property type="project" value="InterPro"/>
</dbReference>
<keyword evidence="5" id="KW-0131">Cell cycle</keyword>
<evidence type="ECO:0000256" key="3">
    <source>
        <dbReference type="ARBA" id="ARBA00022776"/>
    </source>
</evidence>
<dbReference type="Pfam" id="PF20168">
    <property type="entry name" value="PDS5"/>
    <property type="match status" value="1"/>
</dbReference>
<keyword evidence="4" id="KW-0539">Nucleus</keyword>
<dbReference type="CDD" id="cd19953">
    <property type="entry name" value="PDS5"/>
    <property type="match status" value="1"/>
</dbReference>
<dbReference type="GO" id="GO:0051301">
    <property type="term" value="P:cell division"/>
    <property type="evidence" value="ECO:0007669"/>
    <property type="project" value="UniProtKB-KW"/>
</dbReference>
<keyword evidence="3" id="KW-0498">Mitosis</keyword>
<dbReference type="SUPFAM" id="SSF48371">
    <property type="entry name" value="ARM repeat"/>
    <property type="match status" value="1"/>
</dbReference>
<proteinExistence type="predicted"/>
<dbReference type="PANTHER" id="PTHR12663:SF0">
    <property type="entry name" value="PRECOCIOUS DISSOCIATION OF SISTERS 5, ISOFORM A"/>
    <property type="match status" value="1"/>
</dbReference>
<evidence type="ECO:0000256" key="1">
    <source>
        <dbReference type="ARBA" id="ARBA00004123"/>
    </source>
</evidence>
<reference evidence="7" key="1">
    <citation type="submission" date="2016-12" db="EMBL/GenBank/DDBJ databases">
        <title>An insight into the sialome and mialome of the sand fly, Nyssomyia neivai.</title>
        <authorList>
            <person name="Sebastian V."/>
            <person name="Goulart T.M."/>
            <person name="Oliveira W."/>
            <person name="Calvo E."/>
            <person name="Oliveira L.F."/>
            <person name="Pinto M.C."/>
            <person name="Rosselino A.M."/>
            <person name="Ribeiro J.M."/>
        </authorList>
    </citation>
    <scope>NUCLEOTIDE SEQUENCE</scope>
</reference>
<evidence type="ECO:0000256" key="4">
    <source>
        <dbReference type="ARBA" id="ARBA00023242"/>
    </source>
</evidence>
<dbReference type="PANTHER" id="PTHR12663">
    <property type="entry name" value="ANDROGEN INDUCED INHIBITOR OF PROLIFERATION AS3 / PDS5-RELATED"/>
    <property type="match status" value="1"/>
</dbReference>
<sequence>MSDIVYPQGCKPVTDDLGPDELIRRLKALSHTLQTMGQDEGLYQQYIPLALHLANEDFLQHDSKDVQLLIACCIADVLRVYAPEAPYKDQDQVKKIFHFLIRQLNGLKDPKDTAFKRYFYLLENLAYVKSFNMCFELEDSQEIFCALFQLMFKIVNDEHSGKVKSFMLDVLCPLITESDNVSNQLLDIILSNIVEPQKTAKKNSYFIAKELILKTADTLKHYVQGFFNQVLVLDKVDKSLSITSKVYELIYELNVIAPTCLLSVLPQLEVKLKSSKESERVKAVGLLARMFSEKDSTLAKQYTPLWRTFLGRFYDIAVPIRIKCVQSTMHFLLNHPHLRKDIIETLKVRQHDSDETVRYEVVMAIVETAKRDFQIVSESEDLLDFVKERTLDKKFKIRKEAMNGLAMIYKKYLSDSNVPDATKKAVNWIKDKILHGYYMTGIEDRLLVERLLITCLVPYQLPADDRMRKLYQLLGTIDDNATKAFIELQKNQLKVRRTVSEWIKLHRVKTLTPQIQKEMNAKCTHISKQLPDPVKAQEFLTKFSTHMRSDPQLVREMDTILKRDVTCKECADTMAAVLKKLGQPIMTNLYYNTIKMLLERIASVMVDKASIEVLVGLIEDCMHLGEEVCKEVGLPAESAGERGLNLLSVLAYVFSAHFQHTSILNHMIALLGSKHDYAAPYILKAFTYLGRYKPLVDSHPAVLHRLTPICKEFAISGTPKQAKNAVRCMYVNMTSSVDNEVQNRETGDVFAEIVESLKASLSPDQAKYRTAIVCLGHIAYNIPDRFHVPIKNIISRKIVKELLVKDVPEDRQDIPSAEWCSEEELPEETRCKVEGLKTMARWLLGLKKDVMSAQKTFRMLHAFIKQKGDLLEQGRLSAAEMSWLRLSAGTAMLKICEQKGVGDQFTAEQFYNLSQLMVDPVSEVREAFTKKLHKGLNKGIPNKCLPLDFMGYYVLGGREPEKRLSMQIKTNIEADVNRRREYVKSFATVERAMSQLPHILPDYMLVFAVPVLTHDPNFTQFDDPVQLKQVEKCLWLILEPLITNKEFFCFGFYKNLVDRMKHHKDSLKKDDEETNFKMWAICDIAMHLIYTKSINYDTRDFPLEARIPSMYFQAQPDDFRNTRIYLPADLYIPQNVNANRKHLLTDRKVTSNNKSHDSGDLDTENENNCDEQHQLSLDMDEPPAKRMVLGE</sequence>
<protein>
    <submittedName>
        <fullName evidence="7">Putative sister chromatid cohesion complex cohesin subunit pds5</fullName>
    </submittedName>
</protein>
<name>A0A1L8DX47_9DIPT</name>
<dbReference type="AlphaFoldDB" id="A0A1L8DX47"/>
<dbReference type="GO" id="GO:0000785">
    <property type="term" value="C:chromatin"/>
    <property type="evidence" value="ECO:0007669"/>
    <property type="project" value="TreeGrafter"/>
</dbReference>
<evidence type="ECO:0000256" key="6">
    <source>
        <dbReference type="SAM" id="MobiDB-lite"/>
    </source>
</evidence>
<feature type="region of interest" description="Disordered" evidence="6">
    <location>
        <begin position="1144"/>
        <end position="1168"/>
    </location>
</feature>
<dbReference type="GO" id="GO:0006281">
    <property type="term" value="P:DNA repair"/>
    <property type="evidence" value="ECO:0007669"/>
    <property type="project" value="TreeGrafter"/>
</dbReference>